<name>M3VK52_IPSTY</name>
<feature type="non-terminal residue" evidence="1">
    <location>
        <position position="1"/>
    </location>
</feature>
<proteinExistence type="evidence at transcript level"/>
<reference evidence="1" key="1">
    <citation type="journal article" date="2013" name="BMC Genomics">
        <title>Antennal transcriptome analysis of the chemosensory gene families in the tree killing bark beetles, Ips typographus and Dendroctonus ponderosae (Coleoptera: Curculionidae: Scolytinae).</title>
        <authorList>
            <person name="Andersson M.N."/>
            <person name="Grosse-Wilde E."/>
            <person name="Keeling C.I."/>
            <person name="Bengtsson J.M."/>
            <person name="Yuen M.M."/>
            <person name="Li M."/>
            <person name="Hillbur Y."/>
            <person name="Bohlmann J."/>
            <person name="Hansson B.S."/>
            <person name="Schlyter F."/>
        </authorList>
    </citation>
    <scope>NUCLEOTIDE SEQUENCE</scope>
</reference>
<sequence length="192" mass="22066">STGGAKCLSVTLQCAWTICHVDFIHHINVYVRVLLGQYSGIIADIVKQYKNSGRPFKLQNSFRSRRHGFQSLFLYYYYRTNQEGNLPKKGGATGQKPNFMPIEDGIKRMRQGLFAFHMETGSGYKLVGETFEEAEKCGLQEIQFLQVVDPWLAIQKNSSYEEHLKIGLRLLHETGIQQRENNLIYTKKTDVL</sequence>
<evidence type="ECO:0000313" key="1">
    <source>
        <dbReference type="EMBL" id="JAA74411.1"/>
    </source>
</evidence>
<accession>M3VK52</accession>
<gene>
    <name evidence="1" type="primary">ItypIR75s.2</name>
</gene>
<organism evidence="1">
    <name type="scientific">Ips typographus</name>
    <name type="common">European spruce bark beetle</name>
    <dbReference type="NCBI Taxonomy" id="55986"/>
    <lineage>
        <taxon>Eukaryota</taxon>
        <taxon>Metazoa</taxon>
        <taxon>Ecdysozoa</taxon>
        <taxon>Arthropoda</taxon>
        <taxon>Hexapoda</taxon>
        <taxon>Insecta</taxon>
        <taxon>Pterygota</taxon>
        <taxon>Neoptera</taxon>
        <taxon>Endopterygota</taxon>
        <taxon>Coleoptera</taxon>
        <taxon>Polyphaga</taxon>
        <taxon>Cucujiformia</taxon>
        <taxon>Curculionidae</taxon>
        <taxon>Scolytinae</taxon>
        <taxon>Ips</taxon>
    </lineage>
</organism>
<protein>
    <submittedName>
        <fullName evidence="1">Ionotropic receptor 75s.2</fullName>
    </submittedName>
</protein>
<keyword evidence="1" id="KW-0675">Receptor</keyword>
<dbReference type="EMBL" id="GACR01000050">
    <property type="protein sequence ID" value="JAA74411.1"/>
    <property type="molecule type" value="mRNA"/>
</dbReference>
<dbReference type="AlphaFoldDB" id="M3VK52"/>